<dbReference type="Proteomes" id="UP000500826">
    <property type="component" value="Chromosome"/>
</dbReference>
<protein>
    <recommendedName>
        <fullName evidence="3">Tetratricopeptide repeat protein</fullName>
    </recommendedName>
</protein>
<name>A0ABX6P433_9BURK</name>
<accession>A0ABX6P433</accession>
<sequence>MIADELARWGDWENATWIWESVLASRPHVVAIMTNAARGHATLGRREQARAHFERARRLQPDAPAVRSLEVLLLARDGEDAKALAAVKAALAAGISDFDLLNAAVVLGWRTGDIPFALQALDMRSAAFPETRAKGEMQRGTIYLNELKDRPRALQAFRLGLALAEAPQRAGFLQQLPPEVRQELGAVP</sequence>
<keyword evidence="2" id="KW-1185">Reference proteome</keyword>
<evidence type="ECO:0008006" key="3">
    <source>
        <dbReference type="Google" id="ProtNLM"/>
    </source>
</evidence>
<proteinExistence type="predicted"/>
<dbReference type="SUPFAM" id="SSF48452">
    <property type="entry name" value="TPR-like"/>
    <property type="match status" value="1"/>
</dbReference>
<reference evidence="1 2" key="2">
    <citation type="submission" date="2020-05" db="EMBL/GenBank/DDBJ databases">
        <authorList>
            <person name="Khan S.A."/>
            <person name="Jeon C.O."/>
            <person name="Chun B.H."/>
        </authorList>
    </citation>
    <scope>NUCLEOTIDE SEQUENCE [LARGE SCALE GENOMIC DNA]</scope>
    <source>
        <strain evidence="1 2">H242</strain>
    </source>
</reference>
<dbReference type="Gene3D" id="1.25.40.10">
    <property type="entry name" value="Tetratricopeptide repeat domain"/>
    <property type="match status" value="1"/>
</dbReference>
<dbReference type="EMBL" id="CP053418">
    <property type="protein sequence ID" value="QJW84487.1"/>
    <property type="molecule type" value="Genomic_DNA"/>
</dbReference>
<dbReference type="InterPro" id="IPR011990">
    <property type="entry name" value="TPR-like_helical_dom_sf"/>
</dbReference>
<gene>
    <name evidence="1" type="ORF">HK414_14430</name>
</gene>
<evidence type="ECO:0000313" key="2">
    <source>
        <dbReference type="Proteomes" id="UP000500826"/>
    </source>
</evidence>
<evidence type="ECO:0000313" key="1">
    <source>
        <dbReference type="EMBL" id="QJW84487.1"/>
    </source>
</evidence>
<organism evidence="1 2">
    <name type="scientific">Ramlibacter terrae</name>
    <dbReference type="NCBI Taxonomy" id="2732511"/>
    <lineage>
        <taxon>Bacteria</taxon>
        <taxon>Pseudomonadati</taxon>
        <taxon>Pseudomonadota</taxon>
        <taxon>Betaproteobacteria</taxon>
        <taxon>Burkholderiales</taxon>
        <taxon>Comamonadaceae</taxon>
        <taxon>Ramlibacter</taxon>
    </lineage>
</organism>
<reference evidence="1 2" key="1">
    <citation type="submission" date="2020-05" db="EMBL/GenBank/DDBJ databases">
        <title>Ramlibacter rhizophilus sp. nov., isolated from rhizosphere soil of national flower Mugunghwa from South Korea.</title>
        <authorList>
            <person name="Zheng-Fei Y."/>
            <person name="Huan T."/>
        </authorList>
    </citation>
    <scope>NUCLEOTIDE SEQUENCE [LARGE SCALE GENOMIC DNA]</scope>
    <source>
        <strain evidence="1 2">H242</strain>
    </source>
</reference>